<dbReference type="InterPro" id="IPR014777">
    <property type="entry name" value="4pyrrole_Mease_sub1"/>
</dbReference>
<dbReference type="CDD" id="cd11642">
    <property type="entry name" value="SUMT"/>
    <property type="match status" value="1"/>
</dbReference>
<evidence type="ECO:0000256" key="8">
    <source>
        <dbReference type="SAM" id="MobiDB-lite"/>
    </source>
</evidence>
<evidence type="ECO:0000313" key="11">
    <source>
        <dbReference type="EMBL" id="MEE3715280.1"/>
    </source>
</evidence>
<name>A0AAW9PPX0_9CYAN</name>
<feature type="domain" description="Tetrapyrrole methylase" evidence="9">
    <location>
        <begin position="45"/>
        <end position="250"/>
    </location>
</feature>
<dbReference type="GO" id="GO:0004851">
    <property type="term" value="F:uroporphyrin-III C-methyltransferase activity"/>
    <property type="evidence" value="ECO:0007669"/>
    <property type="project" value="UniProtKB-EC"/>
</dbReference>
<dbReference type="Gene3D" id="3.40.50.10090">
    <property type="match status" value="2"/>
</dbReference>
<gene>
    <name evidence="11" type="primary">cobA</name>
    <name evidence="11" type="ORF">V2H45_00815</name>
</gene>
<evidence type="ECO:0000256" key="6">
    <source>
        <dbReference type="ARBA" id="ARBA00023444"/>
    </source>
</evidence>
<dbReference type="GO" id="GO:0032259">
    <property type="term" value="P:methylation"/>
    <property type="evidence" value="ECO:0007669"/>
    <property type="project" value="UniProtKB-KW"/>
</dbReference>
<dbReference type="FunFam" id="3.40.1010.10:FF:000001">
    <property type="entry name" value="Siroheme synthase"/>
    <property type="match status" value="1"/>
</dbReference>
<keyword evidence="5" id="KW-0627">Porphyrin biosynthesis</keyword>
<keyword evidence="4" id="KW-0949">S-adenosyl-L-methionine</keyword>
<dbReference type="InterPro" id="IPR036108">
    <property type="entry name" value="4pyrrol_syn_uPrphyn_synt_sf"/>
</dbReference>
<dbReference type="Gene3D" id="3.30.950.10">
    <property type="entry name" value="Methyltransferase, Cobalt-precorrin-4 Transmethylase, Domain 2"/>
    <property type="match status" value="1"/>
</dbReference>
<evidence type="ECO:0000313" key="12">
    <source>
        <dbReference type="Proteomes" id="UP001333818"/>
    </source>
</evidence>
<sequence>MIAVNPSHSYPERNPSDGTSPDRKACEKPAPFVENSSYLPPVLGKVFIVGAGIGGVEYLTVKAHQLLSQADAIVYDALADESLLQLTSPSCLLISVGKRGGQASIRQADINQILIEQCQQGKQIVRLKSGDPWVFGRSVAEIQALYEAKCEFELVPGISSAIAAPLLAGIPLTDTESSPCFAVMTGHDLELLPWQALHQMPTLVILMGTLNLRQILDKLLVGKVAETPIAIVQWCGRPEQQIWIGTLADILTKLPDRSLSPAVIVVGDVVQYHTWIFRQNPFKQTMMQENEKLNINDMPMEMQTPQKSLPLLGKRILVTRAAGQSSQFTEMLTSQGAEVLEMPTLAILPPTSWSDLDSAIANLENYDWLILTSANAVESFFERLRHAGKDSRSLHKLKLAVVGQKTADILGKYGIAPDLIPPNFIADALIETFLEKFPTIEGTRILFPRVQSGGREILIEQFKQQGAAIDAVPAYESGCPREIDPLALQAIQTQKIDVITFASSKTVKHFCQLLSGVASIEVWQSWLLPMRIASIGPQTSLTCRELLGRIDCEAEEYTLEGLTAAITKLVV</sequence>
<dbReference type="InterPro" id="IPR003754">
    <property type="entry name" value="4pyrrol_synth_uPrphyn_synth"/>
</dbReference>
<dbReference type="EC" id="2.1.1.107" evidence="1"/>
<comment type="caution">
    <text evidence="11">The sequence shown here is derived from an EMBL/GenBank/DDBJ whole genome shotgun (WGS) entry which is preliminary data.</text>
</comment>
<dbReference type="Pfam" id="PF00590">
    <property type="entry name" value="TP_methylase"/>
    <property type="match status" value="1"/>
</dbReference>
<evidence type="ECO:0000256" key="2">
    <source>
        <dbReference type="ARBA" id="ARBA00022603"/>
    </source>
</evidence>
<protein>
    <recommendedName>
        <fullName evidence="1">uroporphyrinogen-III C-methyltransferase</fullName>
        <ecNumber evidence="1">2.1.1.107</ecNumber>
    </recommendedName>
</protein>
<evidence type="ECO:0000256" key="4">
    <source>
        <dbReference type="ARBA" id="ARBA00022691"/>
    </source>
</evidence>
<dbReference type="NCBIfam" id="TIGR01469">
    <property type="entry name" value="cobA_cysG_Cterm"/>
    <property type="match status" value="1"/>
</dbReference>
<reference evidence="11" key="1">
    <citation type="submission" date="2024-01" db="EMBL/GenBank/DDBJ databases">
        <title>Bank of Algae and Cyanobacteria of the Azores (BACA) strain genomes.</title>
        <authorList>
            <person name="Luz R."/>
            <person name="Cordeiro R."/>
            <person name="Fonseca A."/>
            <person name="Goncalves V."/>
        </authorList>
    </citation>
    <scope>NUCLEOTIDE SEQUENCE</scope>
    <source>
        <strain evidence="11">BACA0141</strain>
    </source>
</reference>
<evidence type="ECO:0000259" key="9">
    <source>
        <dbReference type="Pfam" id="PF00590"/>
    </source>
</evidence>
<evidence type="ECO:0000256" key="3">
    <source>
        <dbReference type="ARBA" id="ARBA00022679"/>
    </source>
</evidence>
<dbReference type="InterPro" id="IPR006366">
    <property type="entry name" value="CobA/CysG_C"/>
</dbReference>
<keyword evidence="3 11" id="KW-0808">Transferase</keyword>
<dbReference type="Gene3D" id="3.40.1010.10">
    <property type="entry name" value="Cobalt-precorrin-4 Transmethylase, Domain 1"/>
    <property type="match status" value="1"/>
</dbReference>
<dbReference type="PANTHER" id="PTHR45790">
    <property type="entry name" value="SIROHEME SYNTHASE-RELATED"/>
    <property type="match status" value="1"/>
</dbReference>
<comment type="pathway">
    <text evidence="6">Porphyrin-containing compound metabolism.</text>
</comment>
<evidence type="ECO:0000259" key="10">
    <source>
        <dbReference type="Pfam" id="PF02602"/>
    </source>
</evidence>
<evidence type="ECO:0000256" key="1">
    <source>
        <dbReference type="ARBA" id="ARBA00012162"/>
    </source>
</evidence>
<comment type="function">
    <text evidence="7">Catalyzes the two successive C-2 and C-7 methylation reactions involved in the conversion of uroporphyrinogen III to precorrin-2 via the intermediate formation of precorrin-1. It is a step in the biosynthesis of both cobalamin (vitamin B12) and siroheme.</text>
</comment>
<dbReference type="Pfam" id="PF02602">
    <property type="entry name" value="HEM4"/>
    <property type="match status" value="1"/>
</dbReference>
<dbReference type="FunFam" id="3.40.50.10090:FF:000001">
    <property type="entry name" value="Bifunctional uroporphyrinogen-III C-methyltransferase/uroporphyrinogen-III synthase"/>
    <property type="match status" value="1"/>
</dbReference>
<evidence type="ECO:0000256" key="7">
    <source>
        <dbReference type="ARBA" id="ARBA00054030"/>
    </source>
</evidence>
<keyword evidence="12" id="KW-1185">Reference proteome</keyword>
<dbReference type="AlphaFoldDB" id="A0AAW9PPX0"/>
<evidence type="ECO:0000256" key="5">
    <source>
        <dbReference type="ARBA" id="ARBA00023244"/>
    </source>
</evidence>
<proteinExistence type="predicted"/>
<dbReference type="NCBIfam" id="NF004790">
    <property type="entry name" value="PRK06136.1"/>
    <property type="match status" value="1"/>
</dbReference>
<dbReference type="InterPro" id="IPR000878">
    <property type="entry name" value="4pyrrol_Mease"/>
</dbReference>
<dbReference type="RefSeq" id="WP_330481699.1">
    <property type="nucleotide sequence ID" value="NZ_JAZBJZ010000002.1"/>
</dbReference>
<dbReference type="PANTHER" id="PTHR45790:SF3">
    <property type="entry name" value="S-ADENOSYL-L-METHIONINE-DEPENDENT UROPORPHYRINOGEN III METHYLTRANSFERASE, CHLOROPLASTIC"/>
    <property type="match status" value="1"/>
</dbReference>
<dbReference type="InterPro" id="IPR014776">
    <property type="entry name" value="4pyrrole_Mease_sub2"/>
</dbReference>
<keyword evidence="2 11" id="KW-0489">Methyltransferase</keyword>
<dbReference type="Proteomes" id="UP001333818">
    <property type="component" value="Unassembled WGS sequence"/>
</dbReference>
<organism evidence="11 12">
    <name type="scientific">Tumidithrix elongata BACA0141</name>
    <dbReference type="NCBI Taxonomy" id="2716417"/>
    <lineage>
        <taxon>Bacteria</taxon>
        <taxon>Bacillati</taxon>
        <taxon>Cyanobacteriota</taxon>
        <taxon>Cyanophyceae</taxon>
        <taxon>Pseudanabaenales</taxon>
        <taxon>Pseudanabaenaceae</taxon>
        <taxon>Tumidithrix</taxon>
        <taxon>Tumidithrix elongata</taxon>
    </lineage>
</organism>
<feature type="compositionally biased region" description="Basic and acidic residues" evidence="8">
    <location>
        <begin position="10"/>
        <end position="27"/>
    </location>
</feature>
<dbReference type="EMBL" id="JAZBJZ010000002">
    <property type="protein sequence ID" value="MEE3715280.1"/>
    <property type="molecule type" value="Genomic_DNA"/>
</dbReference>
<dbReference type="SUPFAM" id="SSF53790">
    <property type="entry name" value="Tetrapyrrole methylase"/>
    <property type="match status" value="1"/>
</dbReference>
<dbReference type="GO" id="GO:0004852">
    <property type="term" value="F:uroporphyrinogen-III synthase activity"/>
    <property type="evidence" value="ECO:0007669"/>
    <property type="project" value="InterPro"/>
</dbReference>
<dbReference type="InterPro" id="IPR050161">
    <property type="entry name" value="Siro_Cobalamin_biosynth"/>
</dbReference>
<accession>A0AAW9PPX0</accession>
<dbReference type="SUPFAM" id="SSF69618">
    <property type="entry name" value="HemD-like"/>
    <property type="match status" value="1"/>
</dbReference>
<dbReference type="InterPro" id="IPR035996">
    <property type="entry name" value="4pyrrol_Methylase_sf"/>
</dbReference>
<dbReference type="CDD" id="cd06578">
    <property type="entry name" value="HemD"/>
    <property type="match status" value="1"/>
</dbReference>
<feature type="region of interest" description="Disordered" evidence="8">
    <location>
        <begin position="1"/>
        <end position="27"/>
    </location>
</feature>
<feature type="domain" description="Tetrapyrrole biosynthesis uroporphyrinogen III synthase" evidence="10">
    <location>
        <begin position="327"/>
        <end position="563"/>
    </location>
</feature>
<dbReference type="GO" id="GO:0019354">
    <property type="term" value="P:siroheme biosynthetic process"/>
    <property type="evidence" value="ECO:0007669"/>
    <property type="project" value="InterPro"/>
</dbReference>